<protein>
    <submittedName>
        <fullName evidence="2">Uncharacterized protein</fullName>
    </submittedName>
</protein>
<accession>A0A939SQH8</accession>
<dbReference type="AlphaFoldDB" id="A0A939SQH8"/>
<feature type="transmembrane region" description="Helical" evidence="1">
    <location>
        <begin position="56"/>
        <end position="83"/>
    </location>
</feature>
<evidence type="ECO:0000256" key="1">
    <source>
        <dbReference type="SAM" id="Phobius"/>
    </source>
</evidence>
<keyword evidence="1" id="KW-1133">Transmembrane helix</keyword>
<evidence type="ECO:0000313" key="2">
    <source>
        <dbReference type="EMBL" id="MBO2029692.1"/>
    </source>
</evidence>
<keyword evidence="1" id="KW-0472">Membrane</keyword>
<dbReference type="EMBL" id="JAGETO010000247">
    <property type="protein sequence ID" value="MBO2029692.1"/>
    <property type="molecule type" value="Genomic_DNA"/>
</dbReference>
<comment type="caution">
    <text evidence="2">The sequence shown here is derived from an EMBL/GenBank/DDBJ whole genome shotgun (WGS) entry which is preliminary data.</text>
</comment>
<evidence type="ECO:0000313" key="3">
    <source>
        <dbReference type="Proteomes" id="UP000664620"/>
    </source>
</evidence>
<dbReference type="SUPFAM" id="SSF103473">
    <property type="entry name" value="MFS general substrate transporter"/>
    <property type="match status" value="1"/>
</dbReference>
<dbReference type="Proteomes" id="UP000664620">
    <property type="component" value="Unassembled WGS sequence"/>
</dbReference>
<name>A0A939SQH8_KLEPN</name>
<sequence>MDSRLCRSGAWGYISDKIFKLTGRLLLSRKIVLVVCLLMAAICVGLAGTVSSVVPAVLLMSVSIFFLYVTGAIYWAIIQTWCINPRRRRQRLYPSYRQRLRHRGAGCYRLYRAVYW</sequence>
<proteinExistence type="predicted"/>
<feature type="transmembrane region" description="Helical" evidence="1">
    <location>
        <begin position="31"/>
        <end position="50"/>
    </location>
</feature>
<keyword evidence="1" id="KW-0812">Transmembrane</keyword>
<dbReference type="InterPro" id="IPR036259">
    <property type="entry name" value="MFS_trans_sf"/>
</dbReference>
<reference evidence="2" key="1">
    <citation type="submission" date="2021-03" db="EMBL/GenBank/DDBJ databases">
        <title>Molecular epidemiology and mechanisms of colistin and carbapenem resistance in Enterobacteriaceae from clinical isolates, the environment and porcine samples in Pretoria, South Africa.</title>
        <authorList>
            <person name="Bogoshi D."/>
            <person name="Mbelle N.M."/>
            <person name="Naidoo V."/>
            <person name="Osei Sekyere J."/>
        </authorList>
    </citation>
    <scope>NUCLEOTIDE SEQUENCE</scope>
    <source>
        <strain evidence="2">C034</strain>
    </source>
</reference>
<gene>
    <name evidence="2" type="ORF">J4734_27225</name>
</gene>
<dbReference type="Gene3D" id="1.20.1250.20">
    <property type="entry name" value="MFS general substrate transporter like domains"/>
    <property type="match status" value="1"/>
</dbReference>
<organism evidence="2 3">
    <name type="scientific">Klebsiella pneumoniae</name>
    <dbReference type="NCBI Taxonomy" id="573"/>
    <lineage>
        <taxon>Bacteria</taxon>
        <taxon>Pseudomonadati</taxon>
        <taxon>Pseudomonadota</taxon>
        <taxon>Gammaproteobacteria</taxon>
        <taxon>Enterobacterales</taxon>
        <taxon>Enterobacteriaceae</taxon>
        <taxon>Klebsiella/Raoultella group</taxon>
        <taxon>Klebsiella</taxon>
        <taxon>Klebsiella pneumoniae complex</taxon>
    </lineage>
</organism>